<keyword evidence="9 14" id="KW-0378">Hydrolase</keyword>
<evidence type="ECO:0000313" key="18">
    <source>
        <dbReference type="EMBL" id="EAL6850311.1"/>
    </source>
</evidence>
<dbReference type="KEGG" id="ccoo:ATE51_02298"/>
<dbReference type="EMBL" id="AACDUL010000007">
    <property type="protein sequence ID" value="EAK1509626.1"/>
    <property type="molecule type" value="Genomic_DNA"/>
</dbReference>
<keyword evidence="8 13" id="KW-0479">Metal-binding</keyword>
<dbReference type="SFLD" id="SFLDS00003">
    <property type="entry name" value="Haloacid_Dehalogenase"/>
    <property type="match status" value="1"/>
</dbReference>
<evidence type="ECO:0000256" key="7">
    <source>
        <dbReference type="ARBA" id="ARBA00020092"/>
    </source>
</evidence>
<sequence>MIELIFLDVDGCLTDGKIIYTSNGSVIKEFDVKDGAAIEAWIKLGKKIAIITGRNCPCVSARAKDLKIEIVHQGVKDKLTCAKKILEELNLDFSQCAAIGDYFNDKNLLENVGLSFKPKDAHRDLKVDITLDKKGGKAAVAQMIEYIIKKNDMQEEWDKLWL</sequence>
<dbReference type="InterPro" id="IPR006549">
    <property type="entry name" value="HAD-SF_hydro_IIIA"/>
</dbReference>
<dbReference type="eggNOG" id="COG1778">
    <property type="taxonomic scope" value="Bacteria"/>
</dbReference>
<dbReference type="Proteomes" id="UP000411403">
    <property type="component" value="Unassembled WGS sequence"/>
</dbReference>
<evidence type="ECO:0000256" key="2">
    <source>
        <dbReference type="ARBA" id="ARBA00001946"/>
    </source>
</evidence>
<comment type="catalytic activity">
    <reaction evidence="1">
        <text>3-deoxy-alpha-D-manno-2-octulosonate-8-phosphate + H2O = 3-deoxy-alpha-D-manno-oct-2-ulosonate + phosphate</text>
        <dbReference type="Rhea" id="RHEA:11500"/>
        <dbReference type="ChEBI" id="CHEBI:15377"/>
        <dbReference type="ChEBI" id="CHEBI:43474"/>
        <dbReference type="ChEBI" id="CHEBI:85985"/>
        <dbReference type="ChEBI" id="CHEBI:85986"/>
        <dbReference type="EC" id="3.1.3.45"/>
    </reaction>
</comment>
<comment type="similarity">
    <text evidence="4">Belongs to the CMP-NeuNAc synthase family.</text>
</comment>
<dbReference type="Proteomes" id="UP000409545">
    <property type="component" value="Unassembled WGS sequence"/>
</dbReference>
<evidence type="ECO:0000256" key="5">
    <source>
        <dbReference type="ARBA" id="ARBA00011881"/>
    </source>
</evidence>
<organism evidence="14 25">
    <name type="scientific">Campylobacter coli</name>
    <dbReference type="NCBI Taxonomy" id="195"/>
    <lineage>
        <taxon>Bacteria</taxon>
        <taxon>Pseudomonadati</taxon>
        <taxon>Campylobacterota</taxon>
        <taxon>Epsilonproteobacteria</taxon>
        <taxon>Campylobacterales</taxon>
        <taxon>Campylobacteraceae</taxon>
        <taxon>Campylobacter</taxon>
    </lineage>
</organism>
<evidence type="ECO:0000313" key="19">
    <source>
        <dbReference type="EMBL" id="EAL9204045.1"/>
    </source>
</evidence>
<evidence type="ECO:0000313" key="20">
    <source>
        <dbReference type="Proteomes" id="UP000352088"/>
    </source>
</evidence>
<dbReference type="KEGG" id="ccof:VC76_03250"/>
<dbReference type="GeneID" id="66544367"/>
<evidence type="ECO:0000256" key="3">
    <source>
        <dbReference type="ARBA" id="ARBA00005893"/>
    </source>
</evidence>
<reference evidence="16 21" key="1">
    <citation type="submission" date="2018-05" db="EMBL/GenBank/DDBJ databases">
        <authorList>
            <consortium name="GenomeTrakr network: Whole genome sequencing for foodborne pathogen traceback"/>
        </authorList>
    </citation>
    <scope>NUCLEOTIDE SEQUENCE [LARGE SCALE GENOMIC DNA]</scope>
    <source>
        <strain evidence="16 21">NC_C6016</strain>
    </source>
</reference>
<dbReference type="EMBL" id="AACSIE010000002">
    <property type="protein sequence ID" value="EAL9204045.1"/>
    <property type="molecule type" value="Genomic_DNA"/>
</dbReference>
<evidence type="ECO:0000313" key="21">
    <source>
        <dbReference type="Proteomes" id="UP000361993"/>
    </source>
</evidence>
<dbReference type="GO" id="GO:0009103">
    <property type="term" value="P:lipopolysaccharide biosynthetic process"/>
    <property type="evidence" value="ECO:0007669"/>
    <property type="project" value="UniProtKB-KW"/>
</dbReference>
<dbReference type="EMBL" id="AACGUZ010000008">
    <property type="protein sequence ID" value="EAK5103769.1"/>
    <property type="molecule type" value="Genomic_DNA"/>
</dbReference>
<evidence type="ECO:0000256" key="10">
    <source>
        <dbReference type="ARBA" id="ARBA00022842"/>
    </source>
</evidence>
<feature type="binding site" evidence="13">
    <location>
        <position position="8"/>
    </location>
    <ligand>
        <name>Mg(2+)</name>
        <dbReference type="ChEBI" id="CHEBI:18420"/>
    </ligand>
</feature>
<keyword evidence="10 13" id="KW-0460">Magnesium</keyword>
<keyword evidence="11" id="KW-0448">Lipopolysaccharide biosynthesis</keyword>
<comment type="cofactor">
    <cofactor evidence="2 13">
        <name>Mg(2+)</name>
        <dbReference type="ChEBI" id="CHEBI:18420"/>
    </cofactor>
</comment>
<evidence type="ECO:0000256" key="9">
    <source>
        <dbReference type="ARBA" id="ARBA00022801"/>
    </source>
</evidence>
<proteinExistence type="inferred from homology"/>
<dbReference type="RefSeq" id="WP_002776387.1">
    <property type="nucleotide sequence ID" value="NZ_AANHVQ020000007.1"/>
</dbReference>
<dbReference type="Proteomes" id="UP000576616">
    <property type="component" value="Unassembled WGS sequence"/>
</dbReference>
<comment type="subunit">
    <text evidence="5">Homotetramer.</text>
</comment>
<dbReference type="SUPFAM" id="SSF56784">
    <property type="entry name" value="HAD-like"/>
    <property type="match status" value="1"/>
</dbReference>
<dbReference type="EMBL" id="AACBVJ010000009">
    <property type="protein sequence ID" value="EAJ9197653.1"/>
    <property type="molecule type" value="Genomic_DNA"/>
</dbReference>
<dbReference type="OrthoDB" id="9805604at2"/>
<dbReference type="Proteomes" id="UP000361993">
    <property type="component" value="Unassembled WGS sequence"/>
</dbReference>
<dbReference type="SFLD" id="SFLDG01138">
    <property type="entry name" value="C1.6.2:_Deoxy-d-mannose-octulo"/>
    <property type="match status" value="1"/>
</dbReference>
<dbReference type="GO" id="GO:0019143">
    <property type="term" value="F:3-deoxy-manno-octulosonate-8-phosphatase activity"/>
    <property type="evidence" value="ECO:0007669"/>
    <property type="project" value="UniProtKB-EC"/>
</dbReference>
<dbReference type="InterPro" id="IPR010023">
    <property type="entry name" value="KdsC_fam"/>
</dbReference>
<evidence type="ECO:0000313" key="16">
    <source>
        <dbReference type="EMBL" id="EAK1509626.1"/>
    </source>
</evidence>
<evidence type="ECO:0000256" key="11">
    <source>
        <dbReference type="ARBA" id="ARBA00022985"/>
    </source>
</evidence>
<name>A0A0Q2NL75_CAMCO</name>
<dbReference type="PIRSF" id="PIRSF006118">
    <property type="entry name" value="KDO8-P_Ptase"/>
    <property type="match status" value="1"/>
</dbReference>
<dbReference type="GO" id="GO:0008781">
    <property type="term" value="F:N-acylneuraminate cytidylyltransferase activity"/>
    <property type="evidence" value="ECO:0007669"/>
    <property type="project" value="TreeGrafter"/>
</dbReference>
<dbReference type="PANTHER" id="PTHR21485:SF6">
    <property type="entry name" value="N-ACYLNEURAMINATE CYTIDYLYLTRANSFERASE-RELATED"/>
    <property type="match status" value="1"/>
</dbReference>
<comment type="similarity">
    <text evidence="3">Belongs to the KdsC family.</text>
</comment>
<dbReference type="InterPro" id="IPR050793">
    <property type="entry name" value="CMP-NeuNAc_synthase"/>
</dbReference>
<reference evidence="19 24" key="2">
    <citation type="submission" date="2018-08" db="EMBL/GenBank/DDBJ databases">
        <authorList>
            <consortium name="NARMS: The National Antimicrobial Resistance Monitoring System"/>
        </authorList>
    </citation>
    <scope>NUCLEOTIDE SEQUENCE [LARGE SCALE GENOMIC DNA]</scope>
    <source>
        <strain evidence="19 24">CVM N17C171</strain>
        <strain evidence="18 20">CVM N17C548</strain>
        <strain evidence="17 23">FSIS1711007</strain>
    </source>
</reference>
<dbReference type="Proteomes" id="UP000382436">
    <property type="component" value="Unassembled WGS sequence"/>
</dbReference>
<feature type="binding site" evidence="13">
    <location>
        <position position="101"/>
    </location>
    <ligand>
        <name>Mg(2+)</name>
        <dbReference type="ChEBI" id="CHEBI:18420"/>
    </ligand>
</feature>
<evidence type="ECO:0000313" key="25">
    <source>
        <dbReference type="Proteomes" id="UP000576616"/>
    </source>
</evidence>
<accession>A0A0Q2NL75</accession>
<dbReference type="EMBL" id="AACQHW010000002">
    <property type="protein sequence ID" value="EAL6850311.1"/>
    <property type="molecule type" value="Genomic_DNA"/>
</dbReference>
<evidence type="ECO:0000256" key="4">
    <source>
        <dbReference type="ARBA" id="ARBA00010726"/>
    </source>
</evidence>
<dbReference type="NCBIfam" id="TIGR01662">
    <property type="entry name" value="HAD-SF-IIIA"/>
    <property type="match status" value="1"/>
</dbReference>
<dbReference type="Gene3D" id="3.40.50.1000">
    <property type="entry name" value="HAD superfamily/HAD-like"/>
    <property type="match status" value="1"/>
</dbReference>
<feature type="binding site" evidence="13">
    <location>
        <position position="10"/>
    </location>
    <ligand>
        <name>substrate</name>
    </ligand>
</feature>
<gene>
    <name evidence="17" type="ORF">B9Q54_05740</name>
    <name evidence="15" type="ORF">BZ274_05610</name>
    <name evidence="16" type="ORF">CJD00_05025</name>
    <name evidence="18" type="ORF">DSX26_02360</name>
    <name evidence="19" type="ORF">DYU70_02555</name>
    <name evidence="14" type="ORF">ES716_04975</name>
</gene>
<evidence type="ECO:0000313" key="15">
    <source>
        <dbReference type="EMBL" id="EAJ9197653.1"/>
    </source>
</evidence>
<dbReference type="Proteomes" id="UP000352088">
    <property type="component" value="Unassembled WGS sequence"/>
</dbReference>
<evidence type="ECO:0000256" key="12">
    <source>
        <dbReference type="ARBA" id="ARBA00031051"/>
    </source>
</evidence>
<dbReference type="NCBIfam" id="TIGR01670">
    <property type="entry name" value="KdsC-phosphatas"/>
    <property type="match status" value="1"/>
</dbReference>
<dbReference type="EC" id="3.1.3.45" evidence="6"/>
<dbReference type="SFLD" id="SFLDG01136">
    <property type="entry name" value="C1.6:_Phosphoserine_Phosphatas"/>
    <property type="match status" value="1"/>
</dbReference>
<dbReference type="Pfam" id="PF08282">
    <property type="entry name" value="Hydrolase_3"/>
    <property type="match status" value="1"/>
</dbReference>
<evidence type="ECO:0000313" key="23">
    <source>
        <dbReference type="Proteomes" id="UP000409545"/>
    </source>
</evidence>
<evidence type="ECO:0000313" key="24">
    <source>
        <dbReference type="Proteomes" id="UP000411403"/>
    </source>
</evidence>
<evidence type="ECO:0000313" key="17">
    <source>
        <dbReference type="EMBL" id="EAK5103769.1"/>
    </source>
</evidence>
<comment type="caution">
    <text evidence="14">The sequence shown here is derived from an EMBL/GenBank/DDBJ whole genome shotgun (WGS) entry which is preliminary data.</text>
</comment>
<dbReference type="InterPro" id="IPR023214">
    <property type="entry name" value="HAD_sf"/>
</dbReference>
<protein>
    <recommendedName>
        <fullName evidence="7">3-deoxy-D-manno-octulosonate 8-phosphate phosphatase KdsC</fullName>
        <ecNumber evidence="6">3.1.3.45</ecNumber>
    </recommendedName>
    <alternativeName>
        <fullName evidence="12">KDO 8-P phosphatase</fullName>
    </alternativeName>
</protein>
<dbReference type="STRING" id="195.ATE51_02298"/>
<dbReference type="GO" id="GO:0046872">
    <property type="term" value="F:metal ion binding"/>
    <property type="evidence" value="ECO:0007669"/>
    <property type="project" value="UniProtKB-KW"/>
</dbReference>
<evidence type="ECO:0000256" key="1">
    <source>
        <dbReference type="ARBA" id="ARBA00000898"/>
    </source>
</evidence>
<reference evidence="14 25" key="3">
    <citation type="submission" date="2019-01" db="EMBL/GenBank/DDBJ databases">
        <authorList>
            <consortium name="PulseNet: The National Subtyping Network for Foodborne Disease Surveillance"/>
            <person name="Tarr C.L."/>
            <person name="Trees E."/>
            <person name="Katz L.S."/>
            <person name="Carleton-Romer H.A."/>
            <person name="Stroika S."/>
            <person name="Kucerova Z."/>
            <person name="Roache K.F."/>
            <person name="Sabol A.L."/>
            <person name="Besser J."/>
            <person name="Gerner-Smidt P."/>
        </authorList>
    </citation>
    <scope>NUCLEOTIDE SEQUENCE [LARGE SCALE GENOMIC DNA]</scope>
    <source>
        <strain evidence="15 22">PNUSAC001435</strain>
        <strain evidence="14 25">PNUSAC007828</strain>
    </source>
</reference>
<dbReference type="InterPro" id="IPR036412">
    <property type="entry name" value="HAD-like_sf"/>
</dbReference>
<dbReference type="AlphaFoldDB" id="A0A0Q2NL75"/>
<evidence type="ECO:0000256" key="13">
    <source>
        <dbReference type="PIRSR" id="PIRSR006118-2"/>
    </source>
</evidence>
<dbReference type="EMBL" id="AABKAB010000007">
    <property type="protein sequence ID" value="EAH8157276.1"/>
    <property type="molecule type" value="Genomic_DNA"/>
</dbReference>
<evidence type="ECO:0000313" key="14">
    <source>
        <dbReference type="EMBL" id="EAH8157276.1"/>
    </source>
</evidence>
<dbReference type="PANTHER" id="PTHR21485">
    <property type="entry name" value="HAD SUPERFAMILY MEMBERS CMAS AND KDSC"/>
    <property type="match status" value="1"/>
</dbReference>
<evidence type="ECO:0000313" key="22">
    <source>
        <dbReference type="Proteomes" id="UP000382436"/>
    </source>
</evidence>
<evidence type="ECO:0000256" key="6">
    <source>
        <dbReference type="ARBA" id="ARBA00013066"/>
    </source>
</evidence>
<evidence type="ECO:0000256" key="8">
    <source>
        <dbReference type="ARBA" id="ARBA00022723"/>
    </source>
</evidence>